<keyword evidence="3 5" id="KW-1133">Transmembrane helix</keyword>
<name>A0A426Z6Y1_ENSVE</name>
<proteinExistence type="predicted"/>
<dbReference type="Pfam" id="PF03168">
    <property type="entry name" value="LEA_2"/>
    <property type="match status" value="1"/>
</dbReference>
<dbReference type="GO" id="GO:0005886">
    <property type="term" value="C:plasma membrane"/>
    <property type="evidence" value="ECO:0007669"/>
    <property type="project" value="TreeGrafter"/>
</dbReference>
<evidence type="ECO:0000313" key="8">
    <source>
        <dbReference type="Proteomes" id="UP000287651"/>
    </source>
</evidence>
<dbReference type="GO" id="GO:0009506">
    <property type="term" value="C:plasmodesma"/>
    <property type="evidence" value="ECO:0007669"/>
    <property type="project" value="TreeGrafter"/>
</dbReference>
<reference evidence="7 8" key="1">
    <citation type="journal article" date="2014" name="Agronomy (Basel)">
        <title>A Draft Genome Sequence for Ensete ventricosum, the Drought-Tolerant Tree Against Hunger.</title>
        <authorList>
            <person name="Harrison J."/>
            <person name="Moore K.A."/>
            <person name="Paszkiewicz K."/>
            <person name="Jones T."/>
            <person name="Grant M."/>
            <person name="Ambacheew D."/>
            <person name="Muzemil S."/>
            <person name="Studholme D.J."/>
        </authorList>
    </citation>
    <scope>NUCLEOTIDE SEQUENCE [LARGE SCALE GENOMIC DNA]</scope>
</reference>
<comment type="subcellular location">
    <subcellularLocation>
        <location evidence="1">Membrane</location>
        <topology evidence="1">Single-pass membrane protein</topology>
    </subcellularLocation>
</comment>
<feature type="transmembrane region" description="Helical" evidence="5">
    <location>
        <begin position="60"/>
        <end position="82"/>
    </location>
</feature>
<dbReference type="InterPro" id="IPR004864">
    <property type="entry name" value="LEA_2"/>
</dbReference>
<gene>
    <name evidence="7" type="ORF">B296_00025171</name>
</gene>
<keyword evidence="2 5" id="KW-0812">Transmembrane</keyword>
<dbReference type="Proteomes" id="UP000287651">
    <property type="component" value="Unassembled WGS sequence"/>
</dbReference>
<sequence>MIMTRPPPSLLILKPPSSSSPSHRFNSLLLTVRPPQQMSLLVATSPKDCSKKGFHLNKKLLYGFSTLLVSILSLVFLVWLILHPTKPEFYLKDTAVYELSLASPPRLLNSTIQTTVTSKNPNARVGIYYDQLRTYAAYKGQQITADSALPPFYQGHQDINILSSSLNGISMPVAPSFGFEVSRDQTAGKLYLELKLDGKLRWKVGSWVSGSYRIDVDCVAVIVLRPGGDPGPMTLVQGTRCSTTV</sequence>
<keyword evidence="4 5" id="KW-0472">Membrane</keyword>
<accession>A0A426Z6Y1</accession>
<dbReference type="EMBL" id="AMZH03008089">
    <property type="protein sequence ID" value="RRT59738.1"/>
    <property type="molecule type" value="Genomic_DNA"/>
</dbReference>
<evidence type="ECO:0000256" key="5">
    <source>
        <dbReference type="SAM" id="Phobius"/>
    </source>
</evidence>
<dbReference type="PANTHER" id="PTHR31415:SF20">
    <property type="entry name" value="NDR1_HIN1-LIKE PROTEIN 26"/>
    <property type="match status" value="1"/>
</dbReference>
<organism evidence="7 8">
    <name type="scientific">Ensete ventricosum</name>
    <name type="common">Abyssinian banana</name>
    <name type="synonym">Musa ensete</name>
    <dbReference type="NCBI Taxonomy" id="4639"/>
    <lineage>
        <taxon>Eukaryota</taxon>
        <taxon>Viridiplantae</taxon>
        <taxon>Streptophyta</taxon>
        <taxon>Embryophyta</taxon>
        <taxon>Tracheophyta</taxon>
        <taxon>Spermatophyta</taxon>
        <taxon>Magnoliopsida</taxon>
        <taxon>Liliopsida</taxon>
        <taxon>Zingiberales</taxon>
        <taxon>Musaceae</taxon>
        <taxon>Ensete</taxon>
    </lineage>
</organism>
<evidence type="ECO:0000256" key="3">
    <source>
        <dbReference type="ARBA" id="ARBA00022989"/>
    </source>
</evidence>
<dbReference type="GO" id="GO:0098542">
    <property type="term" value="P:defense response to other organism"/>
    <property type="evidence" value="ECO:0007669"/>
    <property type="project" value="InterPro"/>
</dbReference>
<dbReference type="PANTHER" id="PTHR31415">
    <property type="entry name" value="OS05G0367900 PROTEIN"/>
    <property type="match status" value="1"/>
</dbReference>
<feature type="domain" description="Late embryogenesis abundant protein LEA-2 subgroup" evidence="6">
    <location>
        <begin position="115"/>
        <end position="218"/>
    </location>
</feature>
<dbReference type="AlphaFoldDB" id="A0A426Z6Y1"/>
<evidence type="ECO:0000259" key="6">
    <source>
        <dbReference type="Pfam" id="PF03168"/>
    </source>
</evidence>
<dbReference type="InterPro" id="IPR044839">
    <property type="entry name" value="NDR1-like"/>
</dbReference>
<evidence type="ECO:0000256" key="2">
    <source>
        <dbReference type="ARBA" id="ARBA00022692"/>
    </source>
</evidence>
<evidence type="ECO:0000256" key="4">
    <source>
        <dbReference type="ARBA" id="ARBA00023136"/>
    </source>
</evidence>
<evidence type="ECO:0000256" key="1">
    <source>
        <dbReference type="ARBA" id="ARBA00004167"/>
    </source>
</evidence>
<comment type="caution">
    <text evidence="7">The sequence shown here is derived from an EMBL/GenBank/DDBJ whole genome shotgun (WGS) entry which is preliminary data.</text>
</comment>
<evidence type="ECO:0000313" key="7">
    <source>
        <dbReference type="EMBL" id="RRT59738.1"/>
    </source>
</evidence>
<protein>
    <recommendedName>
        <fullName evidence="6">Late embryogenesis abundant protein LEA-2 subgroup domain-containing protein</fullName>
    </recommendedName>
</protein>